<dbReference type="Proteomes" id="UP001230145">
    <property type="component" value="Unassembled WGS sequence"/>
</dbReference>
<name>A0ABT9PIS1_9ACTO</name>
<evidence type="ECO:0000256" key="1">
    <source>
        <dbReference type="SAM" id="Coils"/>
    </source>
</evidence>
<keyword evidence="4" id="KW-1185">Reference proteome</keyword>
<protein>
    <submittedName>
        <fullName evidence="3">Uncharacterized protein YPO0396</fullName>
    </submittedName>
</protein>
<organism evidence="3 4">
    <name type="scientific">Trueperella abortisuis</name>
    <dbReference type="NCBI Taxonomy" id="445930"/>
    <lineage>
        <taxon>Bacteria</taxon>
        <taxon>Bacillati</taxon>
        <taxon>Actinomycetota</taxon>
        <taxon>Actinomycetes</taxon>
        <taxon>Actinomycetales</taxon>
        <taxon>Actinomycetaceae</taxon>
        <taxon>Trueperella</taxon>
    </lineage>
</organism>
<dbReference type="InterPro" id="IPR027417">
    <property type="entry name" value="P-loop_NTPase"/>
</dbReference>
<feature type="coiled-coil region" evidence="1">
    <location>
        <begin position="439"/>
        <end position="473"/>
    </location>
</feature>
<keyword evidence="1" id="KW-0175">Coiled coil</keyword>
<feature type="coiled-coil region" evidence="1">
    <location>
        <begin position="634"/>
        <end position="764"/>
    </location>
</feature>
<dbReference type="PROSITE" id="PS00675">
    <property type="entry name" value="SIGMA54_INTERACT_1"/>
    <property type="match status" value="1"/>
</dbReference>
<dbReference type="EMBL" id="JAUSQL010000001">
    <property type="protein sequence ID" value="MDP9832612.1"/>
    <property type="molecule type" value="Genomic_DNA"/>
</dbReference>
<accession>A0ABT9PIS1</accession>
<feature type="region of interest" description="Disordered" evidence="2">
    <location>
        <begin position="1113"/>
        <end position="1135"/>
    </location>
</feature>
<evidence type="ECO:0000313" key="3">
    <source>
        <dbReference type="EMBL" id="MDP9832612.1"/>
    </source>
</evidence>
<feature type="coiled-coil region" evidence="1">
    <location>
        <begin position="793"/>
        <end position="820"/>
    </location>
</feature>
<evidence type="ECO:0000313" key="4">
    <source>
        <dbReference type="Proteomes" id="UP001230145"/>
    </source>
</evidence>
<dbReference type="Pfam" id="PF13558">
    <property type="entry name" value="SbcC_Walker_B"/>
    <property type="match status" value="1"/>
</dbReference>
<dbReference type="Pfam" id="PF13555">
    <property type="entry name" value="AAA_29"/>
    <property type="match status" value="1"/>
</dbReference>
<dbReference type="CDD" id="cd00267">
    <property type="entry name" value="ABC_ATPase"/>
    <property type="match status" value="1"/>
</dbReference>
<dbReference type="InterPro" id="IPR025662">
    <property type="entry name" value="Sigma_54_int_dom_ATP-bd_1"/>
</dbReference>
<dbReference type="RefSeq" id="WP_307634891.1">
    <property type="nucleotide sequence ID" value="NZ_JAUSQL010000001.1"/>
</dbReference>
<feature type="region of interest" description="Disordered" evidence="2">
    <location>
        <begin position="1"/>
        <end position="21"/>
    </location>
</feature>
<evidence type="ECO:0000256" key="2">
    <source>
        <dbReference type="SAM" id="MobiDB-lite"/>
    </source>
</evidence>
<gene>
    <name evidence="3" type="ORF">J2S45_001291</name>
</gene>
<comment type="caution">
    <text evidence="3">The sequence shown here is derived from an EMBL/GenBank/DDBJ whole genome shotgun (WGS) entry which is preliminary data.</text>
</comment>
<dbReference type="SUPFAM" id="SSF52540">
    <property type="entry name" value="P-loop containing nucleoside triphosphate hydrolases"/>
    <property type="match status" value="1"/>
</dbReference>
<dbReference type="Gene3D" id="3.40.50.300">
    <property type="entry name" value="P-loop containing nucleotide triphosphate hydrolases"/>
    <property type="match status" value="1"/>
</dbReference>
<proteinExistence type="predicted"/>
<reference evidence="3 4" key="1">
    <citation type="submission" date="2023-07" db="EMBL/GenBank/DDBJ databases">
        <title>Sequencing the genomes of 1000 actinobacteria strains.</title>
        <authorList>
            <person name="Klenk H.-P."/>
        </authorList>
    </citation>
    <scope>NUCLEOTIDE SEQUENCE [LARGE SCALE GENOMIC DNA]</scope>
    <source>
        <strain evidence="3 4">DSM 19515</strain>
    </source>
</reference>
<sequence>MSEDLFSAYSSEHPEGEVPAPGQFRLSRLQVTNWGTFSGHHAIEVPRRGLLLTGESGSGKSSLLDAISAIMVAPQEAHFNSAATDAASGDEQRTPMSYVRGAHRNYTDDDTQEVRTSYLRSGPTCSGIAMTWEDGLGTTVSAIRLFHVKGHSRAAQDLRSVFALVSDQVELADWMKLITSGIDKKRLRVAFPSADYFDSYAAFGQQLRKRTAIGKETAQKLLHKALSAKSMKSLDQLLRTFMLDVPGTFAAADHAVGEFDDLNHAHAAVVDAREQLEVLTPIRESWERRIKMDEKVRRLGEERAALPVFRAQIQQRDIAGKLVDARAALVRCEAEEADARQRWEADDVARDQARADLARSGGADLERATRESEELAGQVARAEVARAEFAGRLAKIEGLPEDVEDRTAFYQVIEQARLMRSELGGQKGSDVFGQAITERDQARREFEEIVQDIHALQARRTRIDRKLAELRDDIAHRLGQPPAALPFAGELMDVTEPEWTGAIERLASGFARTLLIPREHFDVALAYIDATDLRMRLVFECPDEENTAVPGTDSDAVANKLRIAHGRFEGWMRREVARRFPHVCVTDPAELEHYKKALSIQGTVKDGRRFTKDDAHPIHDKAHWRIGTTNVELLEELRARAAALHAKKEKAEVKVNQLDAEHAQLQERIAQLTLIESTRWETIDVVGCQEALARARERIAHLEASHSELAELRRRVEELSARAAASQQAKDEATKGVGRAQSRVADLQQQEAQLKRELEGASIEAEVKARLEGRAARLTEAAHSITAVTDAISNDLERENNRARAEFAAAEQRIARAQQLYASRWPGRATNLVPDAPESAPDFLSVLDQLQADRLPEFENRFRTLLAEQSQNNLGRIREEISTSLSRVRKAIAPANESLAQTPFDRRRDRYLRIEPSQRQTSEVRQFTQDLTAVTAGAFNSASETAAQAEERFLRMKSLLERLGSAETADRSWRRRVLDTRMHVSFRAIETDAEGNQTDVYEGSGGRSGGQSQKLVIFCLVAALRYQLADVGKSIPRYGTVALDEAFDKTDAEFTEAGLSVFDQFQFQLILATPLKMLQTIARHVGGAVTVSNPTGESSRLSSITFTKVEDVDEDSVGAGGSGNRAGSEAGGFQP</sequence>